<dbReference type="Gene3D" id="3.40.50.720">
    <property type="entry name" value="NAD(P)-binding Rossmann-like Domain"/>
    <property type="match status" value="1"/>
</dbReference>
<name>A0ABT9PF41_9ACTO</name>
<dbReference type="SUPFAM" id="SSF51735">
    <property type="entry name" value="NAD(P)-binding Rossmann-fold domains"/>
    <property type="match status" value="1"/>
</dbReference>
<dbReference type="Pfam" id="PF02254">
    <property type="entry name" value="TrkA_N"/>
    <property type="match status" value="1"/>
</dbReference>
<protein>
    <submittedName>
        <fullName evidence="3">Trk system potassium uptake protein TrkA</fullName>
    </submittedName>
</protein>
<dbReference type="Proteomes" id="UP001230145">
    <property type="component" value="Unassembled WGS sequence"/>
</dbReference>
<dbReference type="PANTHER" id="PTHR43833">
    <property type="entry name" value="POTASSIUM CHANNEL PROTEIN 2-RELATED-RELATED"/>
    <property type="match status" value="1"/>
</dbReference>
<dbReference type="PROSITE" id="PS51201">
    <property type="entry name" value="RCK_N"/>
    <property type="match status" value="1"/>
</dbReference>
<comment type="caution">
    <text evidence="3">The sequence shown here is derived from an EMBL/GenBank/DDBJ whole genome shotgun (WGS) entry which is preliminary data.</text>
</comment>
<dbReference type="EMBL" id="JAUSQL010000001">
    <property type="protein sequence ID" value="MDP9831327.1"/>
    <property type="molecule type" value="Genomic_DNA"/>
</dbReference>
<dbReference type="RefSeq" id="WP_307634112.1">
    <property type="nucleotide sequence ID" value="NZ_JAUSQL010000001.1"/>
</dbReference>
<evidence type="ECO:0000313" key="3">
    <source>
        <dbReference type="EMBL" id="MDP9831327.1"/>
    </source>
</evidence>
<sequence>MANIFAHRNNDDGAVVVLGLGRFGRALATELENSGVEVLCVDSDRDVVQELSTQFDHIVHADATNPEALRQLGVDEASRVIIAIGSHVEASVLAASAVVTMGVPDVWAKASKESHATLLAQIGVNHIVRPEIDMGKRVAHLIRNEVEDYLEFTHGFSVAAATPPARLLGKTVGEVNAKKTGLEIIAVQRGGGQLPHRPRCGHPRVGRPYHPRRPHLPARAGDGAPLAPSRGVPRRKRALGNSAALLCERTRWHRPPPFPRLVALAY</sequence>
<keyword evidence="4" id="KW-1185">Reference proteome</keyword>
<evidence type="ECO:0000313" key="4">
    <source>
        <dbReference type="Proteomes" id="UP001230145"/>
    </source>
</evidence>
<dbReference type="SUPFAM" id="SSF116726">
    <property type="entry name" value="TrkA C-terminal domain-like"/>
    <property type="match status" value="1"/>
</dbReference>
<evidence type="ECO:0000256" key="1">
    <source>
        <dbReference type="SAM" id="MobiDB-lite"/>
    </source>
</evidence>
<feature type="region of interest" description="Disordered" evidence="1">
    <location>
        <begin position="204"/>
        <end position="233"/>
    </location>
</feature>
<evidence type="ECO:0000259" key="2">
    <source>
        <dbReference type="PROSITE" id="PS51201"/>
    </source>
</evidence>
<feature type="domain" description="RCK N-terminal" evidence="2">
    <location>
        <begin position="12"/>
        <end position="128"/>
    </location>
</feature>
<reference evidence="3 4" key="1">
    <citation type="submission" date="2023-07" db="EMBL/GenBank/DDBJ databases">
        <title>Sequencing the genomes of 1000 actinobacteria strains.</title>
        <authorList>
            <person name="Klenk H.-P."/>
        </authorList>
    </citation>
    <scope>NUCLEOTIDE SEQUENCE [LARGE SCALE GENOMIC DNA]</scope>
    <source>
        <strain evidence="3 4">DSM 19515</strain>
    </source>
</reference>
<dbReference type="InterPro" id="IPR036721">
    <property type="entry name" value="RCK_C_sf"/>
</dbReference>
<organism evidence="3 4">
    <name type="scientific">Trueperella abortisuis</name>
    <dbReference type="NCBI Taxonomy" id="445930"/>
    <lineage>
        <taxon>Bacteria</taxon>
        <taxon>Bacillati</taxon>
        <taxon>Actinomycetota</taxon>
        <taxon>Actinomycetes</taxon>
        <taxon>Actinomycetales</taxon>
        <taxon>Actinomycetaceae</taxon>
        <taxon>Trueperella</taxon>
    </lineage>
</organism>
<proteinExistence type="predicted"/>
<feature type="compositionally biased region" description="Basic residues" evidence="1">
    <location>
        <begin position="204"/>
        <end position="216"/>
    </location>
</feature>
<dbReference type="PANTHER" id="PTHR43833:SF7">
    <property type="entry name" value="KTR SYSTEM POTASSIUM UPTAKE PROTEIN C"/>
    <property type="match status" value="1"/>
</dbReference>
<accession>A0ABT9PF41</accession>
<dbReference type="InterPro" id="IPR036291">
    <property type="entry name" value="NAD(P)-bd_dom_sf"/>
</dbReference>
<gene>
    <name evidence="3" type="ORF">J2S45_000006</name>
</gene>
<dbReference type="InterPro" id="IPR050721">
    <property type="entry name" value="Trk_Ktr_HKT_K-transport"/>
</dbReference>
<dbReference type="InterPro" id="IPR003148">
    <property type="entry name" value="RCK_N"/>
</dbReference>
<dbReference type="Gene3D" id="3.30.70.1450">
    <property type="entry name" value="Regulator of K+ conductance, C-terminal domain"/>
    <property type="match status" value="1"/>
</dbReference>